<dbReference type="EMBL" id="VGLS01000498">
    <property type="protein sequence ID" value="MBM3225160.1"/>
    <property type="molecule type" value="Genomic_DNA"/>
</dbReference>
<dbReference type="Pfam" id="PF00158">
    <property type="entry name" value="Sigma54_activat"/>
    <property type="match status" value="1"/>
</dbReference>
<dbReference type="GO" id="GO:0005524">
    <property type="term" value="F:ATP binding"/>
    <property type="evidence" value="ECO:0007669"/>
    <property type="project" value="UniProtKB-KW"/>
</dbReference>
<dbReference type="SMART" id="SM00448">
    <property type="entry name" value="REC"/>
    <property type="match status" value="1"/>
</dbReference>
<evidence type="ECO:0000256" key="8">
    <source>
        <dbReference type="ARBA" id="ARBA00023125"/>
    </source>
</evidence>
<dbReference type="SUPFAM" id="SSF52172">
    <property type="entry name" value="CheY-like"/>
    <property type="match status" value="1"/>
</dbReference>
<dbReference type="Gene3D" id="3.40.50.2300">
    <property type="match status" value="1"/>
</dbReference>
<evidence type="ECO:0000313" key="15">
    <source>
        <dbReference type="Proteomes" id="UP000712673"/>
    </source>
</evidence>
<comment type="subcellular location">
    <subcellularLocation>
        <location evidence="1">Cytoplasm</location>
    </subcellularLocation>
</comment>
<dbReference type="PANTHER" id="PTHR32071:SF116">
    <property type="entry name" value="TRANSCRIPTIONAL REGULATORY PROTEIN GLRR"/>
    <property type="match status" value="1"/>
</dbReference>
<dbReference type="InterPro" id="IPR058031">
    <property type="entry name" value="AAA_lid_NorR"/>
</dbReference>
<feature type="domain" description="Response regulatory" evidence="13">
    <location>
        <begin position="5"/>
        <end position="119"/>
    </location>
</feature>
<dbReference type="CDD" id="cd00009">
    <property type="entry name" value="AAA"/>
    <property type="match status" value="1"/>
</dbReference>
<keyword evidence="4" id="KW-0547">Nucleotide-binding</keyword>
<dbReference type="FunFam" id="3.40.50.300:FF:000006">
    <property type="entry name" value="DNA-binding transcriptional regulator NtrC"/>
    <property type="match status" value="1"/>
</dbReference>
<dbReference type="PROSITE" id="PS00676">
    <property type="entry name" value="SIGMA54_INTERACT_2"/>
    <property type="match status" value="1"/>
</dbReference>
<keyword evidence="9" id="KW-0010">Activator</keyword>
<dbReference type="InterPro" id="IPR009057">
    <property type="entry name" value="Homeodomain-like_sf"/>
</dbReference>
<gene>
    <name evidence="14" type="ORF">FJZ47_15350</name>
</gene>
<dbReference type="SUPFAM" id="SSF52540">
    <property type="entry name" value="P-loop containing nucleoside triphosphate hydrolases"/>
    <property type="match status" value="1"/>
</dbReference>
<dbReference type="InterPro" id="IPR003593">
    <property type="entry name" value="AAA+_ATPase"/>
</dbReference>
<evidence type="ECO:0000256" key="3">
    <source>
        <dbReference type="ARBA" id="ARBA00022553"/>
    </source>
</evidence>
<dbReference type="GO" id="GO:0003677">
    <property type="term" value="F:DNA binding"/>
    <property type="evidence" value="ECO:0007669"/>
    <property type="project" value="UniProtKB-KW"/>
</dbReference>
<keyword evidence="8" id="KW-0238">DNA-binding</keyword>
<organism evidence="14 15">
    <name type="scientific">Tectimicrobiota bacterium</name>
    <dbReference type="NCBI Taxonomy" id="2528274"/>
    <lineage>
        <taxon>Bacteria</taxon>
        <taxon>Pseudomonadati</taxon>
        <taxon>Nitrospinota/Tectimicrobiota group</taxon>
        <taxon>Candidatus Tectimicrobiota</taxon>
    </lineage>
</organism>
<evidence type="ECO:0000256" key="10">
    <source>
        <dbReference type="ARBA" id="ARBA00023163"/>
    </source>
</evidence>
<keyword evidence="7" id="KW-0805">Transcription regulation</keyword>
<evidence type="ECO:0000259" key="13">
    <source>
        <dbReference type="PROSITE" id="PS50110"/>
    </source>
</evidence>
<comment type="caution">
    <text evidence="14">The sequence shown here is derived from an EMBL/GenBank/DDBJ whole genome shotgun (WGS) entry which is preliminary data.</text>
</comment>
<evidence type="ECO:0000259" key="12">
    <source>
        <dbReference type="PROSITE" id="PS50045"/>
    </source>
</evidence>
<dbReference type="FunFam" id="3.40.50.2300:FF:000018">
    <property type="entry name" value="DNA-binding transcriptional regulator NtrC"/>
    <property type="match status" value="1"/>
</dbReference>
<dbReference type="PANTHER" id="PTHR32071">
    <property type="entry name" value="TRANSCRIPTIONAL REGULATORY PROTEIN"/>
    <property type="match status" value="1"/>
</dbReference>
<proteinExistence type="predicted"/>
<dbReference type="InterPro" id="IPR025943">
    <property type="entry name" value="Sigma_54_int_dom_ATP-bd_2"/>
</dbReference>
<dbReference type="Gene3D" id="3.40.50.300">
    <property type="entry name" value="P-loop containing nucleotide triphosphate hydrolases"/>
    <property type="match status" value="1"/>
</dbReference>
<evidence type="ECO:0000313" key="14">
    <source>
        <dbReference type="EMBL" id="MBM3225160.1"/>
    </source>
</evidence>
<dbReference type="SMART" id="SM00382">
    <property type="entry name" value="AAA"/>
    <property type="match status" value="1"/>
</dbReference>
<dbReference type="Pfam" id="PF00072">
    <property type="entry name" value="Response_reg"/>
    <property type="match status" value="1"/>
</dbReference>
<dbReference type="GO" id="GO:0000160">
    <property type="term" value="P:phosphorelay signal transduction system"/>
    <property type="evidence" value="ECO:0007669"/>
    <property type="project" value="UniProtKB-KW"/>
</dbReference>
<dbReference type="Pfam" id="PF25601">
    <property type="entry name" value="AAA_lid_14"/>
    <property type="match status" value="1"/>
</dbReference>
<evidence type="ECO:0000256" key="6">
    <source>
        <dbReference type="ARBA" id="ARBA00023012"/>
    </source>
</evidence>
<sequence length="470" mass="51764">MAKEHVLVVDDDAGLLTLMQARLEAAGYQVTIVGSGTEALAWAQDHVYDLALVDLKMADLDGLALLRALRQRHPHLPVLILTAHGTIASAVEATKLGAYDYLTKPFDAQDLLHRVEKALEIRGLKGEVARLQNLVQERYHFENIIASSSVMQQVLRQVAQVAVTDSIVCLYGESGTGKELIAKAIHTASQRANGPFVALNCGAIPEGLLENKLFGHIKGAYTGADQAQRGLLQQADGGTFFLDEIAELPTALQVKLLRVLQEREFYPLGAGRPAQVDIRVVTATNKDLWQAVREGTFREDLYYRIHVIPVFLPPLRERLEDIPLLAQAFIQRFSAQMHKTVQGLTAEAIQRLMLYAWPGNVRELGNVIERAVVLAPGELITPDLLLLGRMSAEPSPCRDFVSLKEAQDALERTYLLQVLTATRGNVSRAAALSGKYRGDFYKLLHKHGLDPEAFRDDTAPVSPPTPVTKL</sequence>
<dbReference type="SUPFAM" id="SSF46689">
    <property type="entry name" value="Homeodomain-like"/>
    <property type="match status" value="1"/>
</dbReference>
<name>A0A937W4P8_UNCTE</name>
<accession>A0A937W4P8</accession>
<feature type="domain" description="Sigma-54 factor interaction" evidence="12">
    <location>
        <begin position="144"/>
        <end position="373"/>
    </location>
</feature>
<evidence type="ECO:0000256" key="7">
    <source>
        <dbReference type="ARBA" id="ARBA00023015"/>
    </source>
</evidence>
<evidence type="ECO:0000256" key="5">
    <source>
        <dbReference type="ARBA" id="ARBA00022840"/>
    </source>
</evidence>
<dbReference type="InterPro" id="IPR001789">
    <property type="entry name" value="Sig_transdc_resp-reg_receiver"/>
</dbReference>
<dbReference type="FunFam" id="1.10.8.60:FF:000014">
    <property type="entry name" value="DNA-binding transcriptional regulator NtrC"/>
    <property type="match status" value="1"/>
</dbReference>
<dbReference type="Gene3D" id="1.10.8.60">
    <property type="match status" value="1"/>
</dbReference>
<dbReference type="AlphaFoldDB" id="A0A937W4P8"/>
<evidence type="ECO:0000256" key="4">
    <source>
        <dbReference type="ARBA" id="ARBA00022741"/>
    </source>
</evidence>
<evidence type="ECO:0000256" key="9">
    <source>
        <dbReference type="ARBA" id="ARBA00023159"/>
    </source>
</evidence>
<evidence type="ECO:0000256" key="1">
    <source>
        <dbReference type="ARBA" id="ARBA00004496"/>
    </source>
</evidence>
<feature type="modified residue" description="4-aspartylphosphate" evidence="11">
    <location>
        <position position="54"/>
    </location>
</feature>
<keyword evidence="6" id="KW-0902">Two-component regulatory system</keyword>
<dbReference type="InterPro" id="IPR002078">
    <property type="entry name" value="Sigma_54_int"/>
</dbReference>
<dbReference type="InterPro" id="IPR025944">
    <property type="entry name" value="Sigma_54_int_dom_CS"/>
</dbReference>
<dbReference type="GO" id="GO:0005737">
    <property type="term" value="C:cytoplasm"/>
    <property type="evidence" value="ECO:0007669"/>
    <property type="project" value="UniProtKB-SubCell"/>
</dbReference>
<dbReference type="Gene3D" id="1.10.10.60">
    <property type="entry name" value="Homeodomain-like"/>
    <property type="match status" value="1"/>
</dbReference>
<keyword evidence="2" id="KW-0963">Cytoplasm</keyword>
<keyword evidence="10" id="KW-0804">Transcription</keyword>
<protein>
    <submittedName>
        <fullName evidence="14">Sigma-54-dependent Fis family transcriptional regulator</fullName>
    </submittedName>
</protein>
<dbReference type="PROSITE" id="PS50045">
    <property type="entry name" value="SIGMA54_INTERACT_4"/>
    <property type="match status" value="1"/>
</dbReference>
<dbReference type="InterPro" id="IPR027417">
    <property type="entry name" value="P-loop_NTPase"/>
</dbReference>
<dbReference type="PROSITE" id="PS00688">
    <property type="entry name" value="SIGMA54_INTERACT_3"/>
    <property type="match status" value="1"/>
</dbReference>
<dbReference type="GO" id="GO:0006355">
    <property type="term" value="P:regulation of DNA-templated transcription"/>
    <property type="evidence" value="ECO:0007669"/>
    <property type="project" value="InterPro"/>
</dbReference>
<reference evidence="14" key="1">
    <citation type="submission" date="2019-03" db="EMBL/GenBank/DDBJ databases">
        <title>Lake Tanganyika Metagenome-Assembled Genomes (MAGs).</title>
        <authorList>
            <person name="Tran P."/>
        </authorList>
    </citation>
    <scope>NUCLEOTIDE SEQUENCE</scope>
    <source>
        <strain evidence="14">K_DeepCast_65m_m2_066</strain>
    </source>
</reference>
<keyword evidence="3 11" id="KW-0597">Phosphoprotein</keyword>
<keyword evidence="5" id="KW-0067">ATP-binding</keyword>
<dbReference type="PROSITE" id="PS50110">
    <property type="entry name" value="RESPONSE_REGULATORY"/>
    <property type="match status" value="1"/>
</dbReference>
<evidence type="ECO:0000256" key="11">
    <source>
        <dbReference type="PROSITE-ProRule" id="PRU00169"/>
    </source>
</evidence>
<dbReference type="Proteomes" id="UP000712673">
    <property type="component" value="Unassembled WGS sequence"/>
</dbReference>
<evidence type="ECO:0000256" key="2">
    <source>
        <dbReference type="ARBA" id="ARBA00022490"/>
    </source>
</evidence>
<dbReference type="InterPro" id="IPR011006">
    <property type="entry name" value="CheY-like_superfamily"/>
</dbReference>